<evidence type="ECO:0000313" key="2">
    <source>
        <dbReference type="Proteomes" id="UP000055060"/>
    </source>
</evidence>
<dbReference type="Proteomes" id="UP000055060">
    <property type="component" value="Unassembled WGS sequence"/>
</dbReference>
<keyword evidence="2" id="KW-1185">Reference proteome</keyword>
<name>A0A0K8MXV2_9CHLR</name>
<dbReference type="OrthoDB" id="165751at2"/>
<dbReference type="STRING" id="360412.LARV_03879"/>
<gene>
    <name evidence="1" type="ORF">LARV_03879</name>
</gene>
<reference evidence="1" key="1">
    <citation type="submission" date="2015-07" db="EMBL/GenBank/DDBJ databases">
        <title>Draft Genome Sequences of Anaerolinea thermolimosa IMO-1, Bellilinea caldifistulae GOMI-1, Leptolinea tardivitalis YMTK-2, Levilinea saccharolytica KIBI-1,Longilinea arvoryzae KOME-1, Previously Described as Members of the Anaerolineaceae (Chloroflexi).</title>
        <authorList>
            <person name="Sekiguchi Y."/>
            <person name="Ohashi A."/>
            <person name="Matsuura N."/>
            <person name="Tourlousse M.D."/>
        </authorList>
    </citation>
    <scope>NUCLEOTIDE SEQUENCE [LARGE SCALE GENOMIC DNA]</scope>
    <source>
        <strain evidence="1">KOME-1</strain>
    </source>
</reference>
<organism evidence="1">
    <name type="scientific">Longilinea arvoryzae</name>
    <dbReference type="NCBI Taxonomy" id="360412"/>
    <lineage>
        <taxon>Bacteria</taxon>
        <taxon>Bacillati</taxon>
        <taxon>Chloroflexota</taxon>
        <taxon>Anaerolineae</taxon>
        <taxon>Anaerolineales</taxon>
        <taxon>Anaerolineaceae</taxon>
        <taxon>Longilinea</taxon>
    </lineage>
</organism>
<proteinExistence type="predicted"/>
<dbReference type="AlphaFoldDB" id="A0A0K8MXV2"/>
<accession>A0A0K8MXV2</accession>
<dbReference type="RefSeq" id="WP_075075466.1">
    <property type="nucleotide sequence ID" value="NZ_DF967973.1"/>
</dbReference>
<protein>
    <submittedName>
        <fullName evidence="1">Uncharacterized protein</fullName>
    </submittedName>
</protein>
<sequence>MTSSHSSNRSAWVQLYEARRVLSEPETRPPGRPPAPIPRHKVGITLSQGEVNELEEWQDRFSNLIGRKVSVGETVGILTRICSGRLARMGDEANVDNLLQLVERMAGGNE</sequence>
<evidence type="ECO:0000313" key="1">
    <source>
        <dbReference type="EMBL" id="GAP16083.1"/>
    </source>
</evidence>
<dbReference type="EMBL" id="DF967973">
    <property type="protein sequence ID" value="GAP16083.1"/>
    <property type="molecule type" value="Genomic_DNA"/>
</dbReference>